<evidence type="ECO:0000313" key="3">
    <source>
        <dbReference type="Proteomes" id="UP001341840"/>
    </source>
</evidence>
<evidence type="ECO:0000313" key="2">
    <source>
        <dbReference type="EMBL" id="MED6122902.1"/>
    </source>
</evidence>
<name>A0ABU6RFU4_9FABA</name>
<dbReference type="Proteomes" id="UP001341840">
    <property type="component" value="Unassembled WGS sequence"/>
</dbReference>
<protein>
    <recommendedName>
        <fullName evidence="1">Transposase (putative) gypsy type domain-containing protein</fullName>
    </recommendedName>
</protein>
<reference evidence="2 3" key="1">
    <citation type="journal article" date="2023" name="Plants (Basel)">
        <title>Bridging the Gap: Combining Genomics and Transcriptomics Approaches to Understand Stylosanthes scabra, an Orphan Legume from the Brazilian Caatinga.</title>
        <authorList>
            <person name="Ferreira-Neto J.R.C."/>
            <person name="da Silva M.D."/>
            <person name="Binneck E."/>
            <person name="de Melo N.F."/>
            <person name="da Silva R.H."/>
            <person name="de Melo A.L.T.M."/>
            <person name="Pandolfi V."/>
            <person name="Bustamante F.O."/>
            <person name="Brasileiro-Vidal A.C."/>
            <person name="Benko-Iseppon A.M."/>
        </authorList>
    </citation>
    <scope>NUCLEOTIDE SEQUENCE [LARGE SCALE GENOMIC DNA]</scope>
    <source>
        <tissue evidence="2">Leaves</tissue>
    </source>
</reference>
<dbReference type="PANTHER" id="PTHR31099:SF49">
    <property type="entry name" value="MYOSIN HEAVY CHAIN-LIKE PROTEIN"/>
    <property type="match status" value="1"/>
</dbReference>
<accession>A0ABU6RFU4</accession>
<dbReference type="EMBL" id="JASCZI010030471">
    <property type="protein sequence ID" value="MED6122902.1"/>
    <property type="molecule type" value="Genomic_DNA"/>
</dbReference>
<proteinExistence type="predicted"/>
<feature type="domain" description="Transposase (putative) gypsy type" evidence="1">
    <location>
        <begin position="205"/>
        <end position="267"/>
    </location>
</feature>
<dbReference type="PANTHER" id="PTHR31099">
    <property type="entry name" value="OS06G0165300 PROTEIN"/>
    <property type="match status" value="1"/>
</dbReference>
<dbReference type="InterPro" id="IPR007321">
    <property type="entry name" value="Transposase_28"/>
</dbReference>
<sequence>MGSSLIISRSSADLLSEMLGHIRFGPVLSNEGSDMCIVRGFGQSGPNIRNSCPELGKADVSDVPGFASCQACLECRGVVMPIGENFFWKFLKVRDTLLSAQLSIIAPPLLQELRVSSSAHHFQVFLEMVENQPENQEAAVLAAGAGQMSRELSPIYRWLKLSGVIFGGGDLEGRYRVEVARPGDRVYYLNLDHATVPNWLWVNEVMFTEFGVRVPFTDFQQRLLNRASVAPSQLHPNAWSAIRCFELVTDSLKLPQDPEVFLYLFTLFSPNTEGKTKKGYMSVCPGKYWKIFGLYEDSFHDFKGRFFKIFPVGEHRPFWLSLEGQGQFPPY</sequence>
<dbReference type="Pfam" id="PF04195">
    <property type="entry name" value="Transposase_28"/>
    <property type="match status" value="1"/>
</dbReference>
<evidence type="ECO:0000259" key="1">
    <source>
        <dbReference type="Pfam" id="PF04195"/>
    </source>
</evidence>
<organism evidence="2 3">
    <name type="scientific">Stylosanthes scabra</name>
    <dbReference type="NCBI Taxonomy" id="79078"/>
    <lineage>
        <taxon>Eukaryota</taxon>
        <taxon>Viridiplantae</taxon>
        <taxon>Streptophyta</taxon>
        <taxon>Embryophyta</taxon>
        <taxon>Tracheophyta</taxon>
        <taxon>Spermatophyta</taxon>
        <taxon>Magnoliopsida</taxon>
        <taxon>eudicotyledons</taxon>
        <taxon>Gunneridae</taxon>
        <taxon>Pentapetalae</taxon>
        <taxon>rosids</taxon>
        <taxon>fabids</taxon>
        <taxon>Fabales</taxon>
        <taxon>Fabaceae</taxon>
        <taxon>Papilionoideae</taxon>
        <taxon>50 kb inversion clade</taxon>
        <taxon>dalbergioids sensu lato</taxon>
        <taxon>Dalbergieae</taxon>
        <taxon>Pterocarpus clade</taxon>
        <taxon>Stylosanthes</taxon>
    </lineage>
</organism>
<comment type="caution">
    <text evidence="2">The sequence shown here is derived from an EMBL/GenBank/DDBJ whole genome shotgun (WGS) entry which is preliminary data.</text>
</comment>
<keyword evidence="3" id="KW-1185">Reference proteome</keyword>
<gene>
    <name evidence="2" type="ORF">PIB30_044265</name>
</gene>